<evidence type="ECO:0000313" key="2">
    <source>
        <dbReference type="Proteomes" id="UP001162480"/>
    </source>
</evidence>
<protein>
    <submittedName>
        <fullName evidence="1">Uncharacterized protein</fullName>
    </submittedName>
</protein>
<sequence length="145" mass="16522">MSNASFEQLVTTFISLYWIYNIMKQGEDSICMTHNYYYYTRLNALYHNSVNCYQHELPITHSSLIYNNKCTFSYLEVGRNPSTTLTLYFTSAPHAPLPPFLISKVTPSPHSMSKSAIHLGKYFILCDCHKNGMLFTSSPLLSATA</sequence>
<evidence type="ECO:0000313" key="1">
    <source>
        <dbReference type="EMBL" id="CAI9730261.1"/>
    </source>
</evidence>
<gene>
    <name evidence="1" type="ORF">OCTVUL_1B031660</name>
</gene>
<dbReference type="Proteomes" id="UP001162480">
    <property type="component" value="Chromosome 11"/>
</dbReference>
<organism evidence="1 2">
    <name type="scientific">Octopus vulgaris</name>
    <name type="common">Common octopus</name>
    <dbReference type="NCBI Taxonomy" id="6645"/>
    <lineage>
        <taxon>Eukaryota</taxon>
        <taxon>Metazoa</taxon>
        <taxon>Spiralia</taxon>
        <taxon>Lophotrochozoa</taxon>
        <taxon>Mollusca</taxon>
        <taxon>Cephalopoda</taxon>
        <taxon>Coleoidea</taxon>
        <taxon>Octopodiformes</taxon>
        <taxon>Octopoda</taxon>
        <taxon>Incirrata</taxon>
        <taxon>Octopodidae</taxon>
        <taxon>Octopus</taxon>
    </lineage>
</organism>
<dbReference type="AlphaFoldDB" id="A0AA36B9B7"/>
<dbReference type="EMBL" id="OX597824">
    <property type="protein sequence ID" value="CAI9730261.1"/>
    <property type="molecule type" value="Genomic_DNA"/>
</dbReference>
<accession>A0AA36B9B7</accession>
<keyword evidence="2" id="KW-1185">Reference proteome</keyword>
<proteinExistence type="predicted"/>
<reference evidence="1" key="1">
    <citation type="submission" date="2023-08" db="EMBL/GenBank/DDBJ databases">
        <authorList>
            <person name="Alioto T."/>
            <person name="Alioto T."/>
            <person name="Gomez Garrido J."/>
        </authorList>
    </citation>
    <scope>NUCLEOTIDE SEQUENCE</scope>
</reference>
<name>A0AA36B9B7_OCTVU</name>